<keyword evidence="2" id="KW-0472">Membrane</keyword>
<comment type="caution">
    <text evidence="4">The sequence shown here is derived from an EMBL/GenBank/DDBJ whole genome shotgun (WGS) entry which is preliminary data.</text>
</comment>
<keyword evidence="2" id="KW-1133">Transmembrane helix</keyword>
<name>A0AAV4VK61_CAEEX</name>
<protein>
    <submittedName>
        <fullName evidence="4">Macrophage mannose receptor 1</fullName>
    </submittedName>
</protein>
<feature type="domain" description="C-type lectin" evidence="3">
    <location>
        <begin position="78"/>
        <end position="191"/>
    </location>
</feature>
<dbReference type="Pfam" id="PF00059">
    <property type="entry name" value="Lectin_C"/>
    <property type="match status" value="1"/>
</dbReference>
<dbReference type="EMBL" id="BPLR01014683">
    <property type="protein sequence ID" value="GIY70541.1"/>
    <property type="molecule type" value="Genomic_DNA"/>
</dbReference>
<keyword evidence="5" id="KW-1185">Reference proteome</keyword>
<evidence type="ECO:0000313" key="5">
    <source>
        <dbReference type="Proteomes" id="UP001054945"/>
    </source>
</evidence>
<gene>
    <name evidence="4" type="primary">MRC1_2</name>
    <name evidence="4" type="ORF">CEXT_764901</name>
</gene>
<dbReference type="Proteomes" id="UP001054945">
    <property type="component" value="Unassembled WGS sequence"/>
</dbReference>
<dbReference type="Gene3D" id="3.10.100.10">
    <property type="entry name" value="Mannose-Binding Protein A, subunit A"/>
    <property type="match status" value="1"/>
</dbReference>
<feature type="non-terminal residue" evidence="4">
    <location>
        <position position="1"/>
    </location>
</feature>
<dbReference type="PROSITE" id="PS50041">
    <property type="entry name" value="C_TYPE_LECTIN_2"/>
    <property type="match status" value="1"/>
</dbReference>
<dbReference type="SMART" id="SM00034">
    <property type="entry name" value="CLECT"/>
    <property type="match status" value="1"/>
</dbReference>
<dbReference type="InterPro" id="IPR001304">
    <property type="entry name" value="C-type_lectin-like"/>
</dbReference>
<keyword evidence="4" id="KW-0675">Receptor</keyword>
<proteinExistence type="predicted"/>
<feature type="transmembrane region" description="Helical" evidence="2">
    <location>
        <begin position="36"/>
        <end position="56"/>
    </location>
</feature>
<dbReference type="InterPro" id="IPR050111">
    <property type="entry name" value="C-type_lectin/snaclec_domain"/>
</dbReference>
<dbReference type="CDD" id="cd00037">
    <property type="entry name" value="CLECT"/>
    <property type="match status" value="1"/>
</dbReference>
<accession>A0AAV4VK61</accession>
<organism evidence="4 5">
    <name type="scientific">Caerostris extrusa</name>
    <name type="common">Bark spider</name>
    <name type="synonym">Caerostris bankana</name>
    <dbReference type="NCBI Taxonomy" id="172846"/>
    <lineage>
        <taxon>Eukaryota</taxon>
        <taxon>Metazoa</taxon>
        <taxon>Ecdysozoa</taxon>
        <taxon>Arthropoda</taxon>
        <taxon>Chelicerata</taxon>
        <taxon>Arachnida</taxon>
        <taxon>Araneae</taxon>
        <taxon>Araneomorphae</taxon>
        <taxon>Entelegynae</taxon>
        <taxon>Araneoidea</taxon>
        <taxon>Araneidae</taxon>
        <taxon>Caerostris</taxon>
    </lineage>
</organism>
<dbReference type="AlphaFoldDB" id="A0AAV4VK61"/>
<sequence>QGKHGNFQERRKRVKAPTGKAAENCKGKERNGNLAIIHSMGIARPILILFLFLFVVKQGRKHLDPRYCTTEHGRGWRFKKSCFSYVSQPKTWAEAEELCVEKYKGHLVTILDYPVAIFLTFMFLQDVGEQIWIGIKTKKEYQQQWSSGWFVSYVNWHEDEEHSADEACAVRNKEGVWFTTSCSRNLPFVCEYSTAIPPQLKTTVENSYCPEKPPAWRDLGETIATI</sequence>
<evidence type="ECO:0000256" key="1">
    <source>
        <dbReference type="SAM" id="MobiDB-lite"/>
    </source>
</evidence>
<evidence type="ECO:0000259" key="3">
    <source>
        <dbReference type="PROSITE" id="PS50041"/>
    </source>
</evidence>
<reference evidence="4 5" key="1">
    <citation type="submission" date="2021-06" db="EMBL/GenBank/DDBJ databases">
        <title>Caerostris extrusa draft genome.</title>
        <authorList>
            <person name="Kono N."/>
            <person name="Arakawa K."/>
        </authorList>
    </citation>
    <scope>NUCLEOTIDE SEQUENCE [LARGE SCALE GENOMIC DNA]</scope>
</reference>
<feature type="region of interest" description="Disordered" evidence="1">
    <location>
        <begin position="1"/>
        <end position="23"/>
    </location>
</feature>
<dbReference type="PANTHER" id="PTHR22803">
    <property type="entry name" value="MANNOSE, PHOSPHOLIPASE, LECTIN RECEPTOR RELATED"/>
    <property type="match status" value="1"/>
</dbReference>
<dbReference type="InterPro" id="IPR016186">
    <property type="entry name" value="C-type_lectin-like/link_sf"/>
</dbReference>
<evidence type="ECO:0000256" key="2">
    <source>
        <dbReference type="SAM" id="Phobius"/>
    </source>
</evidence>
<keyword evidence="2" id="KW-0812">Transmembrane</keyword>
<dbReference type="InterPro" id="IPR016187">
    <property type="entry name" value="CTDL_fold"/>
</dbReference>
<evidence type="ECO:0000313" key="4">
    <source>
        <dbReference type="EMBL" id="GIY70541.1"/>
    </source>
</evidence>
<dbReference type="SUPFAM" id="SSF56436">
    <property type="entry name" value="C-type lectin-like"/>
    <property type="match status" value="1"/>
</dbReference>